<reference evidence="1" key="2">
    <citation type="submission" date="2020-05" db="UniProtKB">
        <authorList>
            <consortium name="EnsemblMetazoa"/>
        </authorList>
    </citation>
    <scope>IDENTIFICATION</scope>
    <source>
        <strain evidence="1">FAR1</strain>
    </source>
</reference>
<dbReference type="AlphaFoldDB" id="A0A182R185"/>
<evidence type="ECO:0000313" key="2">
    <source>
        <dbReference type="Proteomes" id="UP000075886"/>
    </source>
</evidence>
<dbReference type="EnsemblMetazoa" id="AFAF020982-RA">
    <property type="protein sequence ID" value="AFAF020982-PA"/>
    <property type="gene ID" value="AFAF020982"/>
</dbReference>
<protein>
    <submittedName>
        <fullName evidence="1">Uncharacterized protein</fullName>
    </submittedName>
</protein>
<accession>A0A182R185</accession>
<keyword evidence="2" id="KW-1185">Reference proteome</keyword>
<dbReference type="Proteomes" id="UP000075886">
    <property type="component" value="Unassembled WGS sequence"/>
</dbReference>
<reference evidence="2" key="1">
    <citation type="submission" date="2014-01" db="EMBL/GenBank/DDBJ databases">
        <title>The Genome Sequence of Anopheles farauti FAR1 (V2).</title>
        <authorList>
            <consortium name="The Broad Institute Genomics Platform"/>
            <person name="Neafsey D.E."/>
            <person name="Besansky N."/>
            <person name="Howell P."/>
            <person name="Walton C."/>
            <person name="Young S.K."/>
            <person name="Zeng Q."/>
            <person name="Gargeya S."/>
            <person name="Fitzgerald M."/>
            <person name="Haas B."/>
            <person name="Abouelleil A."/>
            <person name="Allen A.W."/>
            <person name="Alvarado L."/>
            <person name="Arachchi H.M."/>
            <person name="Berlin A.M."/>
            <person name="Chapman S.B."/>
            <person name="Gainer-Dewar J."/>
            <person name="Goldberg J."/>
            <person name="Griggs A."/>
            <person name="Gujja S."/>
            <person name="Hansen M."/>
            <person name="Howarth C."/>
            <person name="Imamovic A."/>
            <person name="Ireland A."/>
            <person name="Larimer J."/>
            <person name="McCowan C."/>
            <person name="Murphy C."/>
            <person name="Pearson M."/>
            <person name="Poon T.W."/>
            <person name="Priest M."/>
            <person name="Roberts A."/>
            <person name="Saif S."/>
            <person name="Shea T."/>
            <person name="Sisk P."/>
            <person name="Sykes S."/>
            <person name="Wortman J."/>
            <person name="Nusbaum C."/>
            <person name="Birren B."/>
        </authorList>
    </citation>
    <scope>NUCLEOTIDE SEQUENCE [LARGE SCALE GENOMIC DNA]</scope>
    <source>
        <strain evidence="2">FAR1</strain>
    </source>
</reference>
<evidence type="ECO:0000313" key="1">
    <source>
        <dbReference type="EnsemblMetazoa" id="AFAF020982-PA"/>
    </source>
</evidence>
<dbReference type="EMBL" id="AXCN02001192">
    <property type="status" value="NOT_ANNOTATED_CDS"/>
    <property type="molecule type" value="Genomic_DNA"/>
</dbReference>
<proteinExistence type="predicted"/>
<name>A0A182R185_9DIPT</name>
<sequence>MLRFGNMMWYSRRPSVYRQRHARSPRAIFSPWLRHRAQFGGVRGLSELDAPFPSVRESYPESDIASTQRSCDTIYTVYHTVVRTPSHYQLPFDSYSCHTVPYFGKVLPTPPDHAPRQIGPTVQPHHKIIDHHYARSTMLDIRVYRRPDLLCSERDSHNRLRPFDVSDGQCRVKMCSAFSVARARRARDTMGTMLRISAREAESVVVQLCQPPRTALDKG</sequence>
<dbReference type="VEuPathDB" id="VectorBase:AFAF020982"/>
<organism evidence="1 2">
    <name type="scientific">Anopheles farauti</name>
    <dbReference type="NCBI Taxonomy" id="69004"/>
    <lineage>
        <taxon>Eukaryota</taxon>
        <taxon>Metazoa</taxon>
        <taxon>Ecdysozoa</taxon>
        <taxon>Arthropoda</taxon>
        <taxon>Hexapoda</taxon>
        <taxon>Insecta</taxon>
        <taxon>Pterygota</taxon>
        <taxon>Neoptera</taxon>
        <taxon>Endopterygota</taxon>
        <taxon>Diptera</taxon>
        <taxon>Nematocera</taxon>
        <taxon>Culicoidea</taxon>
        <taxon>Culicidae</taxon>
        <taxon>Anophelinae</taxon>
        <taxon>Anopheles</taxon>
    </lineage>
</organism>